<sequence>MAVVSIKEALRLGKIEAKLYLDDPNGNLGTTIIYDLARNFIVSPDLDLAFTGSKGWSLWNKSEKNQTNGISNLSEILVDEKATNLFGSKQRIYARINGRVIIHQVTLDDFQMICTGTNNKDAGANIPLRARSGGPGRPTTRHLVLPHFRERVENNRCEKGVGKEAEYLSGWLQQEYPHEHQLGSNSIENWIRDVFKKARAGKVPEHMWENMLKPKSH</sequence>
<dbReference type="EMBL" id="JBHRSL010000001">
    <property type="protein sequence ID" value="MFC3050561.1"/>
    <property type="molecule type" value="Genomic_DNA"/>
</dbReference>
<keyword evidence="2" id="KW-1185">Reference proteome</keyword>
<proteinExistence type="predicted"/>
<protein>
    <submittedName>
        <fullName evidence="1">Uncharacterized protein</fullName>
    </submittedName>
</protein>
<evidence type="ECO:0000313" key="1">
    <source>
        <dbReference type="EMBL" id="MFC3050561.1"/>
    </source>
</evidence>
<name>A0ABV7D156_9PROT</name>
<dbReference type="Proteomes" id="UP001595444">
    <property type="component" value="Unassembled WGS sequence"/>
</dbReference>
<organism evidence="1 2">
    <name type="scientific">Kordiimonas pumila</name>
    <dbReference type="NCBI Taxonomy" id="2161677"/>
    <lineage>
        <taxon>Bacteria</taxon>
        <taxon>Pseudomonadati</taxon>
        <taxon>Pseudomonadota</taxon>
        <taxon>Alphaproteobacteria</taxon>
        <taxon>Kordiimonadales</taxon>
        <taxon>Kordiimonadaceae</taxon>
        <taxon>Kordiimonas</taxon>
    </lineage>
</organism>
<comment type="caution">
    <text evidence="1">The sequence shown here is derived from an EMBL/GenBank/DDBJ whole genome shotgun (WGS) entry which is preliminary data.</text>
</comment>
<reference evidence="2" key="1">
    <citation type="journal article" date="2019" name="Int. J. Syst. Evol. Microbiol.">
        <title>The Global Catalogue of Microorganisms (GCM) 10K type strain sequencing project: providing services to taxonomists for standard genome sequencing and annotation.</title>
        <authorList>
            <consortium name="The Broad Institute Genomics Platform"/>
            <consortium name="The Broad Institute Genome Sequencing Center for Infectious Disease"/>
            <person name="Wu L."/>
            <person name="Ma J."/>
        </authorList>
    </citation>
    <scope>NUCLEOTIDE SEQUENCE [LARGE SCALE GENOMIC DNA]</scope>
    <source>
        <strain evidence="2">KCTC 62164</strain>
    </source>
</reference>
<gene>
    <name evidence="1" type="ORF">ACFOKA_01440</name>
</gene>
<evidence type="ECO:0000313" key="2">
    <source>
        <dbReference type="Proteomes" id="UP001595444"/>
    </source>
</evidence>
<accession>A0ABV7D156</accession>
<dbReference type="RefSeq" id="WP_194214936.1">
    <property type="nucleotide sequence ID" value="NZ_CP061205.1"/>
</dbReference>